<feature type="transmembrane region" description="Helical" evidence="2">
    <location>
        <begin position="16"/>
        <end position="35"/>
    </location>
</feature>
<feature type="transmembrane region" description="Helical" evidence="2">
    <location>
        <begin position="84"/>
        <end position="109"/>
    </location>
</feature>
<evidence type="ECO:0000256" key="1">
    <source>
        <dbReference type="SAM" id="MobiDB-lite"/>
    </source>
</evidence>
<comment type="caution">
    <text evidence="3">The sequence shown here is derived from an EMBL/GenBank/DDBJ whole genome shotgun (WGS) entry which is preliminary data.</text>
</comment>
<feature type="transmembrane region" description="Helical" evidence="2">
    <location>
        <begin position="42"/>
        <end position="62"/>
    </location>
</feature>
<protein>
    <submittedName>
        <fullName evidence="3">Uncharacterized protein</fullName>
    </submittedName>
</protein>
<evidence type="ECO:0000256" key="2">
    <source>
        <dbReference type="SAM" id="Phobius"/>
    </source>
</evidence>
<gene>
    <name evidence="3" type="ORF">EFW17_18750</name>
</gene>
<name>A0A3N0E3U8_9ACTN</name>
<dbReference type="EMBL" id="RJMB01000022">
    <property type="protein sequence ID" value="RNL82524.1"/>
    <property type="molecule type" value="Genomic_DNA"/>
</dbReference>
<dbReference type="InterPro" id="IPR015943">
    <property type="entry name" value="WD40/YVTN_repeat-like_dom_sf"/>
</dbReference>
<keyword evidence="2" id="KW-0472">Membrane</keyword>
<dbReference type="AlphaFoldDB" id="A0A3N0E3U8"/>
<evidence type="ECO:0000313" key="3">
    <source>
        <dbReference type="EMBL" id="RNL82524.1"/>
    </source>
</evidence>
<dbReference type="Proteomes" id="UP000269198">
    <property type="component" value="Unassembled WGS sequence"/>
</dbReference>
<keyword evidence="4" id="KW-1185">Reference proteome</keyword>
<keyword evidence="2" id="KW-0812">Transmembrane</keyword>
<feature type="region of interest" description="Disordered" evidence="1">
    <location>
        <begin position="260"/>
        <end position="279"/>
    </location>
</feature>
<accession>A0A3N0E3U8</accession>
<sequence length="552" mass="56588">MLLLHGYLASVTLDPLDFGVAAAMVAVLACQTVALCRGGGGLVVVAHVLTAAVAVGVVAVHAETALTWMSLLAGSSGDVPGPRFAIRGSALVLGCVLFVLSVLGTVGAVRGFNVATNPKAGLRPLSGVAAAVLLVGLVPVLLAPQDHATTNGEDDAGDVPGAVQDLGWQWAPPGDMALEDVHATSSGALAIVEDGVFHLTPEAEGADWRFRIRGQEATAAVTPDGEIAVVEYRPQGRGDLGRRVVLETVTGDVLADRALSGQPVLDSGPDPIGPRSGSDTEALVDGGAITNTVLDTVQVWDLLGGGPIWTFEADPECSLTSLLPAEGLLYVAQKCGREGSEELSVTALDAATGERVEVFGDLAGRSPEDVLFRPDTDLRESRGLARPESRGKAVLFGDPGRGGGLGPATLLVPGHEPARIANLAGVAETEIVYEAQLSEDWVALEVDGGNQNRMLKVDYAGEVVESTKVPRDGAPAIALEDALLRLPPSDGDDRAADEATVIGWTAATVPPPIPLDEPLPITPVGPGVHGVRLAAVPGAVIAHTTEGTFGFS</sequence>
<organism evidence="3 4">
    <name type="scientific">Halostreptopolyspora alba</name>
    <dbReference type="NCBI Taxonomy" id="2487137"/>
    <lineage>
        <taxon>Bacteria</taxon>
        <taxon>Bacillati</taxon>
        <taxon>Actinomycetota</taxon>
        <taxon>Actinomycetes</taxon>
        <taxon>Streptosporangiales</taxon>
        <taxon>Nocardiopsidaceae</taxon>
        <taxon>Halostreptopolyspora</taxon>
    </lineage>
</organism>
<keyword evidence="2" id="KW-1133">Transmembrane helix</keyword>
<dbReference type="SUPFAM" id="SSF50998">
    <property type="entry name" value="Quinoprotein alcohol dehydrogenase-like"/>
    <property type="match status" value="1"/>
</dbReference>
<proteinExistence type="predicted"/>
<dbReference type="Gene3D" id="2.130.10.10">
    <property type="entry name" value="YVTN repeat-like/Quinoprotein amine dehydrogenase"/>
    <property type="match status" value="1"/>
</dbReference>
<dbReference type="InterPro" id="IPR011047">
    <property type="entry name" value="Quinoprotein_ADH-like_sf"/>
</dbReference>
<feature type="transmembrane region" description="Helical" evidence="2">
    <location>
        <begin position="121"/>
        <end position="142"/>
    </location>
</feature>
<evidence type="ECO:0000313" key="4">
    <source>
        <dbReference type="Proteomes" id="UP000269198"/>
    </source>
</evidence>
<reference evidence="3 4" key="1">
    <citation type="submission" date="2018-11" db="EMBL/GenBank/DDBJ databases">
        <title>The genome draft of YIM 96095.</title>
        <authorList>
            <person name="Tang S.-K."/>
            <person name="Chunyu W.-X."/>
            <person name="Feng Y.-Z."/>
        </authorList>
    </citation>
    <scope>NUCLEOTIDE SEQUENCE [LARGE SCALE GENOMIC DNA]</scope>
    <source>
        <strain evidence="3 4">YIM 96095</strain>
    </source>
</reference>